<dbReference type="RefSeq" id="WP_167472721.1">
    <property type="nucleotide sequence ID" value="NZ_CP046172.1"/>
</dbReference>
<dbReference type="InterPro" id="IPR036513">
    <property type="entry name" value="STAS_dom_sf"/>
</dbReference>
<proteinExistence type="predicted"/>
<dbReference type="Gene3D" id="3.30.750.24">
    <property type="entry name" value="STAS domain"/>
    <property type="match status" value="1"/>
</dbReference>
<dbReference type="SUPFAM" id="SSF52091">
    <property type="entry name" value="SpoIIaa-like"/>
    <property type="match status" value="1"/>
</dbReference>
<dbReference type="AlphaFoldDB" id="A0A6G9Y8V4"/>
<evidence type="ECO:0000259" key="2">
    <source>
        <dbReference type="Pfam" id="PF13581"/>
    </source>
</evidence>
<dbReference type="PANTHER" id="PTHR35526:SF3">
    <property type="entry name" value="ANTI-SIGMA-F FACTOR RSBW"/>
    <property type="match status" value="1"/>
</dbReference>
<evidence type="ECO:0000256" key="1">
    <source>
        <dbReference type="ARBA" id="ARBA00022527"/>
    </source>
</evidence>
<dbReference type="InterPro" id="IPR003594">
    <property type="entry name" value="HATPase_dom"/>
</dbReference>
<dbReference type="CDD" id="cd16936">
    <property type="entry name" value="HATPase_RsbW-like"/>
    <property type="match status" value="1"/>
</dbReference>
<dbReference type="Pfam" id="PF13581">
    <property type="entry name" value="HATPase_c_2"/>
    <property type="match status" value="1"/>
</dbReference>
<dbReference type="KEGG" id="nah:F5544_08695"/>
<dbReference type="Proteomes" id="UP000503540">
    <property type="component" value="Chromosome"/>
</dbReference>
<evidence type="ECO:0000313" key="3">
    <source>
        <dbReference type="EMBL" id="QIS09641.1"/>
    </source>
</evidence>
<sequence length="251" mass="28440">MLNSPIRWELTDLADCAVVRPRGTLDMESYRSFRDDLLKFASDQPRAIIVLVDELDVRSEPLLTAFTSAWMRIGDWPSVPIVVVAEGDRLRGCLQASAIQRFIAIYADMDAALDALERPLRRRRTVVPMVLAADTASRARYLVREICDHWNIPDVRIDAQLIITELVENVIRHTEAVEIVVRLELRTQLLTVAVADRDPREAVLIEPDPGRRRHGLHVVAGMARAWGCLPQWPTGKVVWATLPTGPRRQLF</sequence>
<dbReference type="SUPFAM" id="SSF55874">
    <property type="entry name" value="ATPase domain of HSP90 chaperone/DNA topoisomerase II/histidine kinase"/>
    <property type="match status" value="1"/>
</dbReference>
<dbReference type="InterPro" id="IPR050267">
    <property type="entry name" value="Anti-sigma-factor_SerPK"/>
</dbReference>
<dbReference type="Gene3D" id="3.30.565.10">
    <property type="entry name" value="Histidine kinase-like ATPase, C-terminal domain"/>
    <property type="match status" value="1"/>
</dbReference>
<organism evidence="3 4">
    <name type="scientific">Nocardia arthritidis</name>
    <dbReference type="NCBI Taxonomy" id="228602"/>
    <lineage>
        <taxon>Bacteria</taxon>
        <taxon>Bacillati</taxon>
        <taxon>Actinomycetota</taxon>
        <taxon>Actinomycetes</taxon>
        <taxon>Mycobacteriales</taxon>
        <taxon>Nocardiaceae</taxon>
        <taxon>Nocardia</taxon>
    </lineage>
</organism>
<keyword evidence="4" id="KW-1185">Reference proteome</keyword>
<keyword evidence="1" id="KW-0418">Kinase</keyword>
<evidence type="ECO:0000313" key="4">
    <source>
        <dbReference type="Proteomes" id="UP000503540"/>
    </source>
</evidence>
<dbReference type="EMBL" id="CP046172">
    <property type="protein sequence ID" value="QIS09641.1"/>
    <property type="molecule type" value="Genomic_DNA"/>
</dbReference>
<keyword evidence="1" id="KW-0808">Transferase</keyword>
<accession>A0A6G9Y8V4</accession>
<keyword evidence="1" id="KW-0723">Serine/threonine-protein kinase</keyword>
<name>A0A6G9Y8V4_9NOCA</name>
<dbReference type="InterPro" id="IPR036890">
    <property type="entry name" value="HATPase_C_sf"/>
</dbReference>
<dbReference type="PANTHER" id="PTHR35526">
    <property type="entry name" value="ANTI-SIGMA-F FACTOR RSBW-RELATED"/>
    <property type="match status" value="1"/>
</dbReference>
<gene>
    <name evidence="3" type="ORF">F5544_08695</name>
</gene>
<feature type="domain" description="Histidine kinase/HSP90-like ATPase" evidence="2">
    <location>
        <begin position="134"/>
        <end position="226"/>
    </location>
</feature>
<protein>
    <recommendedName>
        <fullName evidence="2">Histidine kinase/HSP90-like ATPase domain-containing protein</fullName>
    </recommendedName>
</protein>
<reference evidence="3 4" key="1">
    <citation type="journal article" date="2019" name="ACS Chem. Biol.">
        <title>Identification and Mobilization of a Cryptic Antibiotic Biosynthesis Gene Locus from a Human-Pathogenic Nocardia Isolate.</title>
        <authorList>
            <person name="Herisse M."/>
            <person name="Ishida K."/>
            <person name="Porter J.L."/>
            <person name="Howden B."/>
            <person name="Hertweck C."/>
            <person name="Stinear T.P."/>
            <person name="Pidot S.J."/>
        </authorList>
    </citation>
    <scope>NUCLEOTIDE SEQUENCE [LARGE SCALE GENOMIC DNA]</scope>
    <source>
        <strain evidence="3 4">AUSMDU00012717</strain>
    </source>
</reference>